<sequence>MKNCPNCGHENLEDARFCEECGHPFTSESVETSEIFTEEEQQPQPKNDRFCPNCGESVPKDADFCPNCGQRLTAAVGPAPTAKKPLSKKQKIGISTGLVLIVLLVGGFMFGRHYYSYPQQLSRLERTFKTQDPEKMAEVITSEDSNYKVSAANLKKFISYYQESSHKADFADFLADLKNNPGHLEDFSVKTKGKYLGLFPRYQLVIQPVYLTVTTDQAGMDLSLDDKKLATSKGTNYQTTWGPLTPGSYQVEGKLDSEKSVSKQSLIRYHNPEFETDSHVAMNLHKISFKVTSNIDGAKVLLNNKEVATIEKGQAEIKDVVWHQGMEVQLDFKTAGDSLKSDTYQIAANEFLADDYNADSYASEINLNFDHVQSEADVQNFLDNLYSDLSGYTSRYGSFGSSQRSELAEYFVNGLGNADEKDFEKFINDIRTSDKKSRVDAKAKVESVSLTGKDIYTVQYLIYYDTVYTDDTEDVSQVFRYKKATLRYDEDDATFQIDNLGGAENFETVDSGGV</sequence>
<dbReference type="GO" id="GO:0005886">
    <property type="term" value="C:plasma membrane"/>
    <property type="evidence" value="ECO:0007669"/>
    <property type="project" value="UniProtKB-SubCell"/>
</dbReference>
<keyword evidence="1" id="KW-0472">Membrane</keyword>
<dbReference type="InterPro" id="IPR025874">
    <property type="entry name" value="DZR"/>
</dbReference>
<dbReference type="PANTHER" id="PTHR40038">
    <property type="entry name" value="MEMBRANE-ASSOCIATED PROTEIN TCAA"/>
    <property type="match status" value="1"/>
</dbReference>
<keyword evidence="1" id="KW-0812">Transmembrane</keyword>
<dbReference type="RefSeq" id="WP_010747311.1">
    <property type="nucleotide sequence ID" value="NZ_BAAAXM010000057.1"/>
</dbReference>
<evidence type="ECO:0000259" key="2">
    <source>
        <dbReference type="Pfam" id="PF12773"/>
    </source>
</evidence>
<gene>
    <name evidence="5" type="ORF">P7D78_10675</name>
</gene>
<accession>A0AAW8SUU8</accession>
<dbReference type="EMBL" id="JARPXM010000009">
    <property type="protein sequence ID" value="MDT2538595.1"/>
    <property type="molecule type" value="Genomic_DNA"/>
</dbReference>
<reference evidence="5" key="1">
    <citation type="submission" date="2023-03" db="EMBL/GenBank/DDBJ databases">
        <authorList>
            <person name="Shen W."/>
            <person name="Cai J."/>
        </authorList>
    </citation>
    <scope>NUCLEOTIDE SEQUENCE</scope>
    <source>
        <strain evidence="5">B646-2</strain>
    </source>
</reference>
<dbReference type="Proteomes" id="UP001249240">
    <property type="component" value="Unassembled WGS sequence"/>
</dbReference>
<evidence type="ECO:0000259" key="3">
    <source>
        <dbReference type="Pfam" id="PF22813"/>
    </source>
</evidence>
<dbReference type="Pfam" id="PF22813">
    <property type="entry name" value="TcaA_2nd"/>
    <property type="match status" value="1"/>
</dbReference>
<dbReference type="InterPro" id="IPR054530">
    <property type="entry name" value="TcaA_4th"/>
</dbReference>
<keyword evidence="1" id="KW-1133">Transmembrane helix</keyword>
<proteinExistence type="predicted"/>
<feature type="domain" description="TcaA second" evidence="3">
    <location>
        <begin position="120"/>
        <end position="206"/>
    </location>
</feature>
<protein>
    <submittedName>
        <fullName evidence="5">Zinc-ribbon domain-containing protein</fullName>
    </submittedName>
</protein>
<evidence type="ECO:0000259" key="4">
    <source>
        <dbReference type="Pfam" id="PF22820"/>
    </source>
</evidence>
<dbReference type="AlphaFoldDB" id="A0AAW8SUU8"/>
<name>A0AAW8SUU8_9ENTE</name>
<dbReference type="Pfam" id="PF12773">
    <property type="entry name" value="DZR"/>
    <property type="match status" value="1"/>
</dbReference>
<organism evidence="5 6">
    <name type="scientific">Enterococcus raffinosus</name>
    <dbReference type="NCBI Taxonomy" id="71452"/>
    <lineage>
        <taxon>Bacteria</taxon>
        <taxon>Bacillati</taxon>
        <taxon>Bacillota</taxon>
        <taxon>Bacilli</taxon>
        <taxon>Lactobacillales</taxon>
        <taxon>Enterococcaceae</taxon>
        <taxon>Enterococcus</taxon>
    </lineage>
</organism>
<evidence type="ECO:0000256" key="1">
    <source>
        <dbReference type="SAM" id="Phobius"/>
    </source>
</evidence>
<dbReference type="PANTHER" id="PTHR40038:SF1">
    <property type="entry name" value="MEMBRANE-ASSOCIATED PROTEIN TCAA"/>
    <property type="match status" value="1"/>
</dbReference>
<feature type="domain" description="DZANK-type" evidence="2">
    <location>
        <begin position="4"/>
        <end position="69"/>
    </location>
</feature>
<feature type="transmembrane region" description="Helical" evidence="1">
    <location>
        <begin position="92"/>
        <end position="115"/>
    </location>
</feature>
<dbReference type="Pfam" id="PF22820">
    <property type="entry name" value="TcaA_3rd_4th"/>
    <property type="match status" value="1"/>
</dbReference>
<evidence type="ECO:0000313" key="6">
    <source>
        <dbReference type="Proteomes" id="UP001249240"/>
    </source>
</evidence>
<evidence type="ECO:0000313" key="5">
    <source>
        <dbReference type="EMBL" id="MDT2538595.1"/>
    </source>
</evidence>
<comment type="caution">
    <text evidence="5">The sequence shown here is derived from an EMBL/GenBank/DDBJ whole genome shotgun (WGS) entry which is preliminary data.</text>
</comment>
<feature type="domain" description="TcaA 4th" evidence="4">
    <location>
        <begin position="288"/>
        <end position="350"/>
    </location>
</feature>
<dbReference type="InterPro" id="IPR054529">
    <property type="entry name" value="TcaA_2nd"/>
</dbReference>